<feature type="region of interest" description="Disordered" evidence="1">
    <location>
        <begin position="154"/>
        <end position="179"/>
    </location>
</feature>
<feature type="compositionally biased region" description="Pro residues" evidence="1">
    <location>
        <begin position="91"/>
        <end position="100"/>
    </location>
</feature>
<comment type="caution">
    <text evidence="2">The sequence shown here is derived from an EMBL/GenBank/DDBJ whole genome shotgun (WGS) entry which is preliminary data.</text>
</comment>
<dbReference type="AlphaFoldDB" id="A0A4S4MSU8"/>
<protein>
    <submittedName>
        <fullName evidence="2">Uncharacterized protein</fullName>
    </submittedName>
</protein>
<feature type="region of interest" description="Disordered" evidence="1">
    <location>
        <begin position="56"/>
        <end position="101"/>
    </location>
</feature>
<reference evidence="2 3" key="1">
    <citation type="submission" date="2019-02" db="EMBL/GenBank/DDBJ databases">
        <title>Genome sequencing of the rare red list fungi Antrodiella citrinella (Flaviporus citrinellus).</title>
        <authorList>
            <person name="Buettner E."/>
            <person name="Kellner H."/>
        </authorList>
    </citation>
    <scope>NUCLEOTIDE SEQUENCE [LARGE SCALE GENOMIC DNA]</scope>
    <source>
        <strain evidence="2 3">DSM 108506</strain>
    </source>
</reference>
<keyword evidence="3" id="KW-1185">Reference proteome</keyword>
<feature type="compositionally biased region" description="Basic and acidic residues" evidence="1">
    <location>
        <begin position="160"/>
        <end position="176"/>
    </location>
</feature>
<evidence type="ECO:0000313" key="2">
    <source>
        <dbReference type="EMBL" id="THH28261.1"/>
    </source>
</evidence>
<evidence type="ECO:0000256" key="1">
    <source>
        <dbReference type="SAM" id="MobiDB-lite"/>
    </source>
</evidence>
<organism evidence="2 3">
    <name type="scientific">Antrodiella citrinella</name>
    <dbReference type="NCBI Taxonomy" id="2447956"/>
    <lineage>
        <taxon>Eukaryota</taxon>
        <taxon>Fungi</taxon>
        <taxon>Dikarya</taxon>
        <taxon>Basidiomycota</taxon>
        <taxon>Agaricomycotina</taxon>
        <taxon>Agaricomycetes</taxon>
        <taxon>Polyporales</taxon>
        <taxon>Steccherinaceae</taxon>
        <taxon>Antrodiella</taxon>
    </lineage>
</organism>
<name>A0A4S4MSU8_9APHY</name>
<dbReference type="Proteomes" id="UP000308730">
    <property type="component" value="Unassembled WGS sequence"/>
</dbReference>
<dbReference type="EMBL" id="SGPM01000190">
    <property type="protein sequence ID" value="THH28261.1"/>
    <property type="molecule type" value="Genomic_DNA"/>
</dbReference>
<evidence type="ECO:0000313" key="3">
    <source>
        <dbReference type="Proteomes" id="UP000308730"/>
    </source>
</evidence>
<dbReference type="OrthoDB" id="3270792at2759"/>
<sequence>METYCSRQCARDDTMRALMGEENVYRQKVQARQDTQQKNAGRRYAEKIMPRLFVQADHPLPPTPAGNKFPPIPPPKSSAPRNQSTKENHPPPRAAPPVPRPIISGPFALQPQGIMRLPGASTSRLQLPVMGHSPYKGPRPAAKKTAQNVLHHMRLPPGTSRKDDRAIRRSASESHVKKATANVVHLQTSELKDPPLTYYLQPPHAFKEIRPTHLAPTRPLGPPLSYTHALPSPYTPVTPERRQIRHSKSFSPYKPFFPANVPEDVNQDSMGFRISGDVWWVVKGLREIGDVDYKAAFLARQTQRW</sequence>
<proteinExistence type="predicted"/>
<gene>
    <name evidence="2" type="ORF">EUX98_g5930</name>
</gene>
<accession>A0A4S4MSU8</accession>
<feature type="compositionally biased region" description="Pro residues" evidence="1">
    <location>
        <begin position="59"/>
        <end position="77"/>
    </location>
</feature>